<dbReference type="EMBL" id="CP071090">
    <property type="protein sequence ID" value="QSQ19129.1"/>
    <property type="molecule type" value="Genomic_DNA"/>
</dbReference>
<dbReference type="RefSeq" id="WP_206720717.1">
    <property type="nucleotide sequence ID" value="NZ_CP071090.1"/>
</dbReference>
<gene>
    <name evidence="1" type="ORF">JY651_27685</name>
</gene>
<accession>A0ABX7NNU0</accession>
<evidence type="ECO:0000313" key="1">
    <source>
        <dbReference type="EMBL" id="QSQ19129.1"/>
    </source>
</evidence>
<dbReference type="Proteomes" id="UP000662747">
    <property type="component" value="Chromosome"/>
</dbReference>
<name>A0ABX7NNU0_9BACT</name>
<organism evidence="1 2">
    <name type="scientific">Pyxidicoccus parkwayensis</name>
    <dbReference type="NCBI Taxonomy" id="2813578"/>
    <lineage>
        <taxon>Bacteria</taxon>
        <taxon>Pseudomonadati</taxon>
        <taxon>Myxococcota</taxon>
        <taxon>Myxococcia</taxon>
        <taxon>Myxococcales</taxon>
        <taxon>Cystobacterineae</taxon>
        <taxon>Myxococcaceae</taxon>
        <taxon>Pyxidicoccus</taxon>
    </lineage>
</organism>
<evidence type="ECO:0000313" key="2">
    <source>
        <dbReference type="Proteomes" id="UP000662747"/>
    </source>
</evidence>
<reference evidence="1 2" key="1">
    <citation type="submission" date="2021-02" db="EMBL/GenBank/DDBJ databases">
        <title>De Novo genome assembly of isolated myxobacteria.</title>
        <authorList>
            <person name="Stevens D.C."/>
        </authorList>
    </citation>
    <scope>NUCLEOTIDE SEQUENCE [LARGE SCALE GENOMIC DNA]</scope>
    <source>
        <strain evidence="2">SCPEA02</strain>
    </source>
</reference>
<proteinExistence type="predicted"/>
<sequence>MFVIRGKQMEALGLATAASFPLRLAEFLRETFPRQTAALDGPALVAFAGDGIERAEGHGIETERDICKYLSLMVTFGRDFDEDPAFPWVAPILLRRDLGPTLRINRLCLEALRHEHEAPAHPATGAVP</sequence>
<keyword evidence="2" id="KW-1185">Reference proteome</keyword>
<protein>
    <submittedName>
        <fullName evidence="1">Uncharacterized protein</fullName>
    </submittedName>
</protein>